<reference evidence="10 11" key="1">
    <citation type="submission" date="2019-03" db="EMBL/GenBank/DDBJ databases">
        <title>Genomic Encyclopedia of Type Strains, Phase IV (KMG-IV): sequencing the most valuable type-strain genomes for metagenomic binning, comparative biology and taxonomic classification.</title>
        <authorList>
            <person name="Goeker M."/>
        </authorList>
    </citation>
    <scope>NUCLEOTIDE SEQUENCE [LARGE SCALE GENOMIC DNA]</scope>
    <source>
        <strain evidence="10 11">DSM 46770</strain>
    </source>
</reference>
<feature type="domain" description="Nucleoside phosphorylase" evidence="9">
    <location>
        <begin position="79"/>
        <end position="266"/>
    </location>
</feature>
<evidence type="ECO:0000256" key="3">
    <source>
        <dbReference type="ARBA" id="ARBA00006751"/>
    </source>
</evidence>
<dbReference type="RefSeq" id="WP_243742735.1">
    <property type="nucleotide sequence ID" value="NZ_SNYN01000033.1"/>
</dbReference>
<dbReference type="PANTHER" id="PTHR11904">
    <property type="entry name" value="METHYLTHIOADENOSINE/PURINE NUCLEOSIDE PHOSPHORYLASE"/>
    <property type="match status" value="1"/>
</dbReference>
<dbReference type="InterPro" id="IPR035994">
    <property type="entry name" value="Nucleoside_phosphorylase_sf"/>
</dbReference>
<evidence type="ECO:0000313" key="10">
    <source>
        <dbReference type="EMBL" id="TDQ45030.1"/>
    </source>
</evidence>
<comment type="caution">
    <text evidence="10">The sequence shown here is derived from an EMBL/GenBank/DDBJ whole genome shotgun (WGS) entry which is preliminary data.</text>
</comment>
<dbReference type="GO" id="GO:0009116">
    <property type="term" value="P:nucleoside metabolic process"/>
    <property type="evidence" value="ECO:0007669"/>
    <property type="project" value="InterPro"/>
</dbReference>
<dbReference type="SUPFAM" id="SSF53167">
    <property type="entry name" value="Purine and uridine phosphorylases"/>
    <property type="match status" value="1"/>
</dbReference>
<dbReference type="AlphaFoldDB" id="A0A4R6UE40"/>
<dbReference type="InterPro" id="IPR011268">
    <property type="entry name" value="Purine_phosphorylase"/>
</dbReference>
<evidence type="ECO:0000256" key="5">
    <source>
        <dbReference type="ARBA" id="ARBA00022676"/>
    </source>
</evidence>
<evidence type="ECO:0000256" key="6">
    <source>
        <dbReference type="ARBA" id="ARBA00022679"/>
    </source>
</evidence>
<dbReference type="PANTHER" id="PTHR11904:SF9">
    <property type="entry name" value="PURINE NUCLEOSIDE PHOSPHORYLASE-RELATED"/>
    <property type="match status" value="1"/>
</dbReference>
<evidence type="ECO:0000256" key="7">
    <source>
        <dbReference type="ARBA" id="ARBA00031036"/>
    </source>
</evidence>
<dbReference type="InterPro" id="IPR000845">
    <property type="entry name" value="Nucleoside_phosphorylase_d"/>
</dbReference>
<comment type="catalytic activity">
    <reaction evidence="8">
        <text>a purine 2'-deoxy-D-ribonucleoside + phosphate = a purine nucleobase + 2-deoxy-alpha-D-ribose 1-phosphate</text>
        <dbReference type="Rhea" id="RHEA:36431"/>
        <dbReference type="ChEBI" id="CHEBI:26386"/>
        <dbReference type="ChEBI" id="CHEBI:43474"/>
        <dbReference type="ChEBI" id="CHEBI:57259"/>
        <dbReference type="ChEBI" id="CHEBI:142361"/>
        <dbReference type="EC" id="2.4.2.1"/>
    </reaction>
</comment>
<dbReference type="Pfam" id="PF01048">
    <property type="entry name" value="PNP_UDP_1"/>
    <property type="match status" value="1"/>
</dbReference>
<keyword evidence="6" id="KW-0808">Transferase</keyword>
<evidence type="ECO:0000256" key="1">
    <source>
        <dbReference type="ARBA" id="ARBA00002678"/>
    </source>
</evidence>
<evidence type="ECO:0000259" key="9">
    <source>
        <dbReference type="Pfam" id="PF01048"/>
    </source>
</evidence>
<protein>
    <recommendedName>
        <fullName evidence="4">purine-nucleoside phosphorylase</fullName>
        <ecNumber evidence="4">2.4.2.1</ecNumber>
    </recommendedName>
    <alternativeName>
        <fullName evidence="7">Inosine-guanosine phosphorylase</fullName>
    </alternativeName>
</protein>
<sequence length="271" mass="28462">MSESTQARLALNTTKAKQQSATAAEEILSRIGVDGFDAVVVLGAGFARAAEELGTAEDRTDLRSLPGFGPEPAALHSRLVGTKRVAVFTSPVHLFDGRGPIRVAHSVRTGIGAGARVVLLTDGVGSLRTDFAVGQPVLVRDHINLTGSSPLVGPDFVDLSHAYSPRLRQLARETDRSLAEGVYGAVRGPQLGTPAEVSMLRFAGADLVGASTVLETIAAVEMGAEVLGICLTTYDAVTPRYRPHGTEHLLGVADRYAPAVGGLIHSVLWRL</sequence>
<organism evidence="10 11">
    <name type="scientific">Actinorugispora endophytica</name>
    <dbReference type="NCBI Taxonomy" id="1605990"/>
    <lineage>
        <taxon>Bacteria</taxon>
        <taxon>Bacillati</taxon>
        <taxon>Actinomycetota</taxon>
        <taxon>Actinomycetes</taxon>
        <taxon>Streptosporangiales</taxon>
        <taxon>Nocardiopsidaceae</taxon>
        <taxon>Actinorugispora</taxon>
    </lineage>
</organism>
<keyword evidence="11" id="KW-1185">Reference proteome</keyword>
<proteinExistence type="inferred from homology"/>
<name>A0A4R6UE40_9ACTN</name>
<comment type="pathway">
    <text evidence="2">Purine metabolism; purine nucleoside salvage.</text>
</comment>
<comment type="function">
    <text evidence="1">The purine nucleoside phosphorylases catalyze the phosphorolytic breakdown of the N-glycosidic bond in the beta-(deoxy)ribonucleoside molecules, with the formation of the corresponding free purine bases and pentose-1-phosphate. Cleaves guanosine, inosine, 2'-deoxyguanosine and 2'-deoxyinosine.</text>
</comment>
<gene>
    <name evidence="10" type="ORF">EV190_13322</name>
</gene>
<dbReference type="GO" id="GO:0004731">
    <property type="term" value="F:purine-nucleoside phosphorylase activity"/>
    <property type="evidence" value="ECO:0007669"/>
    <property type="project" value="UniProtKB-EC"/>
</dbReference>
<accession>A0A4R6UE40</accession>
<evidence type="ECO:0000256" key="8">
    <source>
        <dbReference type="ARBA" id="ARBA00048556"/>
    </source>
</evidence>
<evidence type="ECO:0000313" key="11">
    <source>
        <dbReference type="Proteomes" id="UP000295281"/>
    </source>
</evidence>
<comment type="similarity">
    <text evidence="3">Belongs to the PNP/MTAP phosphorylase family.</text>
</comment>
<dbReference type="GO" id="GO:0005737">
    <property type="term" value="C:cytoplasm"/>
    <property type="evidence" value="ECO:0007669"/>
    <property type="project" value="TreeGrafter"/>
</dbReference>
<dbReference type="CDD" id="cd09009">
    <property type="entry name" value="PNP-EcPNPII_like"/>
    <property type="match status" value="1"/>
</dbReference>
<keyword evidence="5" id="KW-0328">Glycosyltransferase</keyword>
<dbReference type="EC" id="2.4.2.1" evidence="4"/>
<dbReference type="Proteomes" id="UP000295281">
    <property type="component" value="Unassembled WGS sequence"/>
</dbReference>
<dbReference type="Gene3D" id="3.40.50.1580">
    <property type="entry name" value="Nucleoside phosphorylase domain"/>
    <property type="match status" value="1"/>
</dbReference>
<evidence type="ECO:0000256" key="2">
    <source>
        <dbReference type="ARBA" id="ARBA00005058"/>
    </source>
</evidence>
<dbReference type="UniPathway" id="UPA00606"/>
<dbReference type="EMBL" id="SNYN01000033">
    <property type="protein sequence ID" value="TDQ45030.1"/>
    <property type="molecule type" value="Genomic_DNA"/>
</dbReference>
<evidence type="ECO:0000256" key="4">
    <source>
        <dbReference type="ARBA" id="ARBA00011886"/>
    </source>
</evidence>